<dbReference type="AlphaFoldDB" id="A0A261ETE1"/>
<feature type="compositionally biased region" description="Low complexity" evidence="1">
    <location>
        <begin position="164"/>
        <end position="186"/>
    </location>
</feature>
<evidence type="ECO:0000256" key="1">
    <source>
        <dbReference type="SAM" id="MobiDB-lite"/>
    </source>
</evidence>
<keyword evidence="3" id="KW-1185">Reference proteome</keyword>
<proteinExistence type="predicted"/>
<accession>A0A261ETE1</accession>
<protein>
    <submittedName>
        <fullName evidence="2">Cell surface protein</fullName>
    </submittedName>
</protein>
<feature type="compositionally biased region" description="Basic and acidic residues" evidence="1">
    <location>
        <begin position="151"/>
        <end position="161"/>
    </location>
</feature>
<reference evidence="2 3" key="1">
    <citation type="journal article" date="2017" name="BMC Genomics">
        <title>Comparative genomic and phylogenomic analyses of the Bifidobacteriaceae family.</title>
        <authorList>
            <person name="Lugli G.A."/>
            <person name="Milani C."/>
            <person name="Turroni F."/>
            <person name="Duranti S."/>
            <person name="Mancabelli L."/>
            <person name="Mangifesta M."/>
            <person name="Ferrario C."/>
            <person name="Modesto M."/>
            <person name="Mattarelli P."/>
            <person name="Jiri K."/>
            <person name="van Sinderen D."/>
            <person name="Ventura M."/>
        </authorList>
    </citation>
    <scope>NUCLEOTIDE SEQUENCE [LARGE SCALE GENOMIC DNA]</scope>
    <source>
        <strain evidence="2 3">DSM 22924</strain>
    </source>
</reference>
<evidence type="ECO:0000313" key="3">
    <source>
        <dbReference type="Proteomes" id="UP000216004"/>
    </source>
</evidence>
<evidence type="ECO:0000313" key="2">
    <source>
        <dbReference type="EMBL" id="OZG50120.1"/>
    </source>
</evidence>
<dbReference type="RefSeq" id="WP_094722646.1">
    <property type="nucleotide sequence ID" value="NZ_MWWS01000004.1"/>
</dbReference>
<comment type="caution">
    <text evidence="2">The sequence shown here is derived from an EMBL/GenBank/DDBJ whole genome shotgun (WGS) entry which is preliminary data.</text>
</comment>
<organism evidence="2 3">
    <name type="scientific">Bombiscardovia coagulans</name>
    <dbReference type="NCBI Taxonomy" id="686666"/>
    <lineage>
        <taxon>Bacteria</taxon>
        <taxon>Bacillati</taxon>
        <taxon>Actinomycetota</taxon>
        <taxon>Actinomycetes</taxon>
        <taxon>Bifidobacteriales</taxon>
        <taxon>Bifidobacteriaceae</taxon>
        <taxon>Bombiscardovia</taxon>
    </lineage>
</organism>
<feature type="compositionally biased region" description="Polar residues" evidence="1">
    <location>
        <begin position="116"/>
        <end position="132"/>
    </location>
</feature>
<dbReference type="Pfam" id="PF20070">
    <property type="entry name" value="DUF6466"/>
    <property type="match status" value="1"/>
</dbReference>
<sequence>MSIRHTPSKPKTRAPLALRILLGLLALLIVCAGFFSLWNAHAVKSYNQASTSLTDNLKAARQPQIDVDKLAHAQQQVDTLFYEAQQGSFVLLPTVRQHIAHNAEISQAFTQALIQEQSKTQPHTNSKQLSEQHSTEKKDQDSQGLTPEQRQQVEDLLKRNQDLQNANPQPSNAPSKSSSNKQTKPW</sequence>
<dbReference type="EMBL" id="MWWS01000004">
    <property type="protein sequence ID" value="OZG50120.1"/>
    <property type="molecule type" value="Genomic_DNA"/>
</dbReference>
<feature type="region of interest" description="Disordered" evidence="1">
    <location>
        <begin position="116"/>
        <end position="186"/>
    </location>
</feature>
<dbReference type="OrthoDB" id="3240360at2"/>
<name>A0A261ETE1_9BIFI</name>
<dbReference type="Proteomes" id="UP000216004">
    <property type="component" value="Unassembled WGS sequence"/>
</dbReference>
<dbReference type="InterPro" id="IPR046314">
    <property type="entry name" value="DUF6466"/>
</dbReference>
<gene>
    <name evidence="2" type="ORF">BOCO_0637</name>
</gene>